<dbReference type="AlphaFoldDB" id="A0A1Q5ZWG7"/>
<dbReference type="Proteomes" id="UP000186720">
    <property type="component" value="Unassembled WGS sequence"/>
</dbReference>
<evidence type="ECO:0000313" key="1">
    <source>
        <dbReference type="EMBL" id="OKS86109.1"/>
    </source>
</evidence>
<protein>
    <submittedName>
        <fullName evidence="1">Uncharacterized protein</fullName>
    </submittedName>
</protein>
<accession>A0A1Q5ZWG7</accession>
<proteinExistence type="predicted"/>
<reference evidence="1 2" key="1">
    <citation type="submission" date="2016-11" db="EMBL/GenBank/DDBJ databases">
        <title>Whole Genome Sequencing of Mucilaginibacter polytrichastri RG4-7(T) isolated from the moss sample.</title>
        <authorList>
            <person name="Li Y."/>
        </authorList>
    </citation>
    <scope>NUCLEOTIDE SEQUENCE [LARGE SCALE GENOMIC DNA]</scope>
    <source>
        <strain evidence="1 2">RG4-7</strain>
    </source>
</reference>
<comment type="caution">
    <text evidence="1">The sequence shown here is derived from an EMBL/GenBank/DDBJ whole genome shotgun (WGS) entry which is preliminary data.</text>
</comment>
<organism evidence="1 2">
    <name type="scientific">Mucilaginibacter polytrichastri</name>
    <dbReference type="NCBI Taxonomy" id="1302689"/>
    <lineage>
        <taxon>Bacteria</taxon>
        <taxon>Pseudomonadati</taxon>
        <taxon>Bacteroidota</taxon>
        <taxon>Sphingobacteriia</taxon>
        <taxon>Sphingobacteriales</taxon>
        <taxon>Sphingobacteriaceae</taxon>
        <taxon>Mucilaginibacter</taxon>
    </lineage>
</organism>
<sequence length="72" mass="8325">MPDLIEQLLVRALEAKSKALLWRLYLVFNNSINIVDTDIAKRAAIGRLKVQKVLFQQMSSYFKLPGFEDEIN</sequence>
<gene>
    <name evidence="1" type="ORF">RG47T_1559</name>
</gene>
<dbReference type="EMBL" id="MPPL01000001">
    <property type="protein sequence ID" value="OKS86109.1"/>
    <property type="molecule type" value="Genomic_DNA"/>
</dbReference>
<name>A0A1Q5ZWG7_9SPHI</name>
<evidence type="ECO:0000313" key="2">
    <source>
        <dbReference type="Proteomes" id="UP000186720"/>
    </source>
</evidence>
<keyword evidence="2" id="KW-1185">Reference proteome</keyword>